<dbReference type="Gene3D" id="3.30.70.270">
    <property type="match status" value="1"/>
</dbReference>
<dbReference type="Gene3D" id="3.30.450.20">
    <property type="entry name" value="PAS domain"/>
    <property type="match status" value="3"/>
</dbReference>
<evidence type="ECO:0000313" key="6">
    <source>
        <dbReference type="Proteomes" id="UP000680714"/>
    </source>
</evidence>
<dbReference type="InterPro" id="IPR035919">
    <property type="entry name" value="EAL_sf"/>
</dbReference>
<dbReference type="PROSITE" id="PS50113">
    <property type="entry name" value="PAC"/>
    <property type="match status" value="2"/>
</dbReference>
<sequence>MPGIAPDHILRTITDAGEIGIVLIGQDGKVVLWNAWMAKASGIAAEAALGTRLHELFPQLAGARVIAAVDEALNGGLSAILSSSINKRLFPLRHEGRAPGKVEPMQQIVAVKPVAAAKGERDCLVQVFDVTTMSHREALLRQQARTMQALAENYRLSELHNRAIVDNTADAIVTFGEDGAIGTYNPAAIRIFAYDPYEIVGKSVGVLIPELLNADGAVEAGRFLDIRAEVTGQRKIGATFPLELSLNAMELGGQRLFVAIAHDITERKAAEAELRKQKEWLSTLINAMPDLVCFKDGRGKWLVANKFYLDIAGLDRIDYHGRSSADLAHMSHSFGEFMLTGSLSDERAWQEKKPVAYEKELPTPDGGTKVFDVIKIPLYEDDGSRRGLVMVGRDVTERKLAAARIHHLAHHDSLTGLPNRMLFQERLRTALAQAKRLGHAVALMFLDLDKFKDINDTLGHHLGDLLLKAVAKRLLRCVRETDTVARLGGDEFAVILTNLEDPEGASNVAEAIIASINEPFGLEEHEVNTSTSIGITVFPDDAPDSEQLLKNADLAMFRSKAEGRNNYHFYVTEMDAEIQARKVVEHDLRVALGTDQLEMHYQPLIEMTTGEVVGCEALIRWKHPTRGWISPVEFIPIAERTDLIIPLGRWILHRSCLQGRDWARAGLPPLKIAVNLSPVQFRNHTALLAMVADILDQTGFPPDLLQLEITEGIAMQNVEATVDVLRQLRDMGVLISIDDFGTGYSSLNYLKRFPVDKLKIDRSFVVDIGLHPDNAAVVNAIVTLGHSLGTRVNVEGVETIEQLDFLKTHGVDEAQGFYFAKALPPDDFATFVREKSPWPL</sequence>
<feature type="domain" description="PAS" evidence="1">
    <location>
        <begin position="157"/>
        <end position="215"/>
    </location>
</feature>
<dbReference type="CDD" id="cd00130">
    <property type="entry name" value="PAS"/>
    <property type="match status" value="2"/>
</dbReference>
<dbReference type="InterPro" id="IPR029787">
    <property type="entry name" value="Nucleotide_cyclase"/>
</dbReference>
<dbReference type="InterPro" id="IPR035965">
    <property type="entry name" value="PAS-like_dom_sf"/>
</dbReference>
<keyword evidence="6" id="KW-1185">Reference proteome</keyword>
<dbReference type="InterPro" id="IPR013656">
    <property type="entry name" value="PAS_4"/>
</dbReference>
<evidence type="ECO:0000313" key="5">
    <source>
        <dbReference type="EMBL" id="MBR9971437.1"/>
    </source>
</evidence>
<evidence type="ECO:0000259" key="1">
    <source>
        <dbReference type="PROSITE" id="PS50112"/>
    </source>
</evidence>
<dbReference type="SMART" id="SM00086">
    <property type="entry name" value="PAC"/>
    <property type="match status" value="2"/>
</dbReference>
<dbReference type="InterPro" id="IPR000700">
    <property type="entry name" value="PAS-assoc_C"/>
</dbReference>
<dbReference type="InterPro" id="IPR043128">
    <property type="entry name" value="Rev_trsase/Diguanyl_cyclase"/>
</dbReference>
<dbReference type="EMBL" id="JAGTUF010000004">
    <property type="protein sequence ID" value="MBR9971437.1"/>
    <property type="molecule type" value="Genomic_DNA"/>
</dbReference>
<dbReference type="PROSITE" id="PS50887">
    <property type="entry name" value="GGDEF"/>
    <property type="match status" value="1"/>
</dbReference>
<dbReference type="CDD" id="cd01948">
    <property type="entry name" value="EAL"/>
    <property type="match status" value="1"/>
</dbReference>
<dbReference type="SUPFAM" id="SSF55785">
    <property type="entry name" value="PYP-like sensor domain (PAS domain)"/>
    <property type="match status" value="3"/>
</dbReference>
<dbReference type="PROSITE" id="PS50112">
    <property type="entry name" value="PAS"/>
    <property type="match status" value="2"/>
</dbReference>
<dbReference type="CDD" id="cd01949">
    <property type="entry name" value="GGDEF"/>
    <property type="match status" value="1"/>
</dbReference>
<dbReference type="PANTHER" id="PTHR44757">
    <property type="entry name" value="DIGUANYLATE CYCLASE DGCP"/>
    <property type="match status" value="1"/>
</dbReference>
<dbReference type="RefSeq" id="WP_211547189.1">
    <property type="nucleotide sequence ID" value="NZ_JAGTUF010000004.1"/>
</dbReference>
<dbReference type="SUPFAM" id="SSF141868">
    <property type="entry name" value="EAL domain-like"/>
    <property type="match status" value="1"/>
</dbReference>
<dbReference type="SMART" id="SM00267">
    <property type="entry name" value="GGDEF"/>
    <property type="match status" value="1"/>
</dbReference>
<protein>
    <submittedName>
        <fullName evidence="5">EAL domain-containing protein</fullName>
    </submittedName>
</protein>
<dbReference type="PANTHER" id="PTHR44757:SF2">
    <property type="entry name" value="BIOFILM ARCHITECTURE MAINTENANCE PROTEIN MBAA"/>
    <property type="match status" value="1"/>
</dbReference>
<dbReference type="Pfam" id="PF08448">
    <property type="entry name" value="PAS_4"/>
    <property type="match status" value="2"/>
</dbReference>
<feature type="domain" description="GGDEF" evidence="4">
    <location>
        <begin position="439"/>
        <end position="572"/>
    </location>
</feature>
<feature type="domain" description="EAL" evidence="3">
    <location>
        <begin position="581"/>
        <end position="836"/>
    </location>
</feature>
<dbReference type="NCBIfam" id="TIGR00229">
    <property type="entry name" value="sensory_box"/>
    <property type="match status" value="2"/>
</dbReference>
<accession>A0ABS5IAJ6</accession>
<comment type="caution">
    <text evidence="5">The sequence shown here is derived from an EMBL/GenBank/DDBJ whole genome shotgun (WGS) entry which is preliminary data.</text>
</comment>
<dbReference type="InterPro" id="IPR000014">
    <property type="entry name" value="PAS"/>
</dbReference>
<dbReference type="PIRSF" id="PIRSF005925">
    <property type="entry name" value="Dos"/>
    <property type="match status" value="1"/>
</dbReference>
<dbReference type="Gene3D" id="3.20.20.450">
    <property type="entry name" value="EAL domain"/>
    <property type="match status" value="1"/>
</dbReference>
<dbReference type="InterPro" id="IPR052155">
    <property type="entry name" value="Biofilm_reg_signaling"/>
</dbReference>
<dbReference type="Pfam" id="PF00563">
    <property type="entry name" value="EAL"/>
    <property type="match status" value="1"/>
</dbReference>
<dbReference type="SMART" id="SM00052">
    <property type="entry name" value="EAL"/>
    <property type="match status" value="1"/>
</dbReference>
<dbReference type="Pfam" id="PF13426">
    <property type="entry name" value="PAS_9"/>
    <property type="match status" value="1"/>
</dbReference>
<feature type="domain" description="PAS" evidence="1">
    <location>
        <begin position="6"/>
        <end position="76"/>
    </location>
</feature>
<dbReference type="SUPFAM" id="SSF55073">
    <property type="entry name" value="Nucleotide cyclase"/>
    <property type="match status" value="1"/>
</dbReference>
<dbReference type="InterPro" id="IPR001633">
    <property type="entry name" value="EAL_dom"/>
</dbReference>
<proteinExistence type="predicted"/>
<dbReference type="Pfam" id="PF00990">
    <property type="entry name" value="GGDEF"/>
    <property type="match status" value="1"/>
</dbReference>
<dbReference type="InterPro" id="IPR001610">
    <property type="entry name" value="PAC"/>
</dbReference>
<dbReference type="InterPro" id="IPR000160">
    <property type="entry name" value="GGDEF_dom"/>
</dbReference>
<organism evidence="5 6">
    <name type="scientific">Magnetospirillum sulfuroxidans</name>
    <dbReference type="NCBI Taxonomy" id="611300"/>
    <lineage>
        <taxon>Bacteria</taxon>
        <taxon>Pseudomonadati</taxon>
        <taxon>Pseudomonadota</taxon>
        <taxon>Alphaproteobacteria</taxon>
        <taxon>Rhodospirillales</taxon>
        <taxon>Rhodospirillaceae</taxon>
        <taxon>Magnetospirillum</taxon>
    </lineage>
</organism>
<reference evidence="5 6" key="1">
    <citation type="submission" date="2021-04" db="EMBL/GenBank/DDBJ databases">
        <title>Magnetospirillum sulfuroxidans sp. nov., a facultative chemolithoautotrophic sulfur-oxidizing alphaproteobacterium isolated from freshwater sediment and proposals for Paramagetospirillum gen. nov., and Magnetospirillaceae fam. nov.</title>
        <authorList>
            <person name="Koziaeva V."/>
            <person name="Geelhoed J.S."/>
            <person name="Sorokin D.Y."/>
            <person name="Grouzdev D.S."/>
        </authorList>
    </citation>
    <scope>NUCLEOTIDE SEQUENCE [LARGE SCALE GENOMIC DNA]</scope>
    <source>
        <strain evidence="5 6">J10</strain>
    </source>
</reference>
<feature type="domain" description="PAC" evidence="2">
    <location>
        <begin position="226"/>
        <end position="276"/>
    </location>
</feature>
<dbReference type="PROSITE" id="PS50883">
    <property type="entry name" value="EAL"/>
    <property type="match status" value="1"/>
</dbReference>
<feature type="domain" description="PAC" evidence="2">
    <location>
        <begin position="355"/>
        <end position="407"/>
    </location>
</feature>
<evidence type="ECO:0000259" key="4">
    <source>
        <dbReference type="PROSITE" id="PS50887"/>
    </source>
</evidence>
<evidence type="ECO:0000259" key="2">
    <source>
        <dbReference type="PROSITE" id="PS50113"/>
    </source>
</evidence>
<name>A0ABS5IAJ6_9PROT</name>
<dbReference type="Proteomes" id="UP000680714">
    <property type="component" value="Unassembled WGS sequence"/>
</dbReference>
<evidence type="ECO:0000259" key="3">
    <source>
        <dbReference type="PROSITE" id="PS50883"/>
    </source>
</evidence>
<dbReference type="SMART" id="SM00091">
    <property type="entry name" value="PAS"/>
    <property type="match status" value="3"/>
</dbReference>
<gene>
    <name evidence="5" type="ORF">KEC16_06905</name>
</gene>
<dbReference type="InterPro" id="IPR012226">
    <property type="entry name" value="Diguanyl_cyclase/Pdiesterase"/>
</dbReference>
<dbReference type="NCBIfam" id="TIGR00254">
    <property type="entry name" value="GGDEF"/>
    <property type="match status" value="1"/>
</dbReference>